<accession>A0A072VEW9</accession>
<evidence type="ECO:0000313" key="5">
    <source>
        <dbReference type="Proteomes" id="UP000002051"/>
    </source>
</evidence>
<organism evidence="3 5">
    <name type="scientific">Medicago truncatula</name>
    <name type="common">Barrel medic</name>
    <name type="synonym">Medicago tribuloides</name>
    <dbReference type="NCBI Taxonomy" id="3880"/>
    <lineage>
        <taxon>Eukaryota</taxon>
        <taxon>Viridiplantae</taxon>
        <taxon>Streptophyta</taxon>
        <taxon>Embryophyta</taxon>
        <taxon>Tracheophyta</taxon>
        <taxon>Spermatophyta</taxon>
        <taxon>Magnoliopsida</taxon>
        <taxon>eudicotyledons</taxon>
        <taxon>Gunneridae</taxon>
        <taxon>Pentapetalae</taxon>
        <taxon>rosids</taxon>
        <taxon>fabids</taxon>
        <taxon>Fabales</taxon>
        <taxon>Fabaceae</taxon>
        <taxon>Papilionoideae</taxon>
        <taxon>50 kb inversion clade</taxon>
        <taxon>NPAAA clade</taxon>
        <taxon>Hologalegina</taxon>
        <taxon>IRL clade</taxon>
        <taxon>Trifolieae</taxon>
        <taxon>Medicago</taxon>
    </lineage>
</organism>
<keyword evidence="5" id="KW-1185">Reference proteome</keyword>
<reference evidence="3 5" key="2">
    <citation type="journal article" date="2014" name="BMC Genomics">
        <title>An improved genome release (version Mt4.0) for the model legume Medicago truncatula.</title>
        <authorList>
            <person name="Tang H."/>
            <person name="Krishnakumar V."/>
            <person name="Bidwell S."/>
            <person name="Rosen B."/>
            <person name="Chan A."/>
            <person name="Zhou S."/>
            <person name="Gentzbittel L."/>
            <person name="Childs K.L."/>
            <person name="Yandell M."/>
            <person name="Gundlach H."/>
            <person name="Mayer K.F."/>
            <person name="Schwartz D.C."/>
            <person name="Town C.D."/>
        </authorList>
    </citation>
    <scope>GENOME REANNOTATION</scope>
    <source>
        <strain evidence="3">A17</strain>
        <strain evidence="4 5">cv. Jemalong A17</strain>
    </source>
</reference>
<evidence type="ECO:0000313" key="3">
    <source>
        <dbReference type="EMBL" id="KEH40151.1"/>
    </source>
</evidence>
<gene>
    <name evidence="3" type="ordered locus">MTR_1g022310</name>
</gene>
<protein>
    <submittedName>
        <fullName evidence="3">Nodule Cysteine-Rich (NCR) secreted peptide</fullName>
    </submittedName>
</protein>
<dbReference type="Pfam" id="PF07127">
    <property type="entry name" value="Nodulin_late"/>
    <property type="match status" value="1"/>
</dbReference>
<sequence length="59" mass="6952">MAETLKFVYVLILFISTFLVIIVYDSKTFYFSLPCKIDKDCPRNPPLNIRCRKSFCVQI</sequence>
<dbReference type="AlphaFoldDB" id="A0A072VEW9"/>
<dbReference type="HOGENOM" id="CLU_181053_2_0_1"/>
<reference evidence="3 5" key="1">
    <citation type="journal article" date="2011" name="Nature">
        <title>The Medicago genome provides insight into the evolution of rhizobial symbioses.</title>
        <authorList>
            <person name="Young N.D."/>
            <person name="Debelle F."/>
            <person name="Oldroyd G.E."/>
            <person name="Geurts R."/>
            <person name="Cannon S.B."/>
            <person name="Udvardi M.K."/>
            <person name="Benedito V.A."/>
            <person name="Mayer K.F."/>
            <person name="Gouzy J."/>
            <person name="Schoof H."/>
            <person name="Van de Peer Y."/>
            <person name="Proost S."/>
            <person name="Cook D.R."/>
            <person name="Meyers B.C."/>
            <person name="Spannagl M."/>
            <person name="Cheung F."/>
            <person name="De Mita S."/>
            <person name="Krishnakumar V."/>
            <person name="Gundlach H."/>
            <person name="Zhou S."/>
            <person name="Mudge J."/>
            <person name="Bharti A.K."/>
            <person name="Murray J.D."/>
            <person name="Naoumkina M.A."/>
            <person name="Rosen B."/>
            <person name="Silverstein K.A."/>
            <person name="Tang H."/>
            <person name="Rombauts S."/>
            <person name="Zhao P.X."/>
            <person name="Zhou P."/>
            <person name="Barbe V."/>
            <person name="Bardou P."/>
            <person name="Bechner M."/>
            <person name="Bellec A."/>
            <person name="Berger A."/>
            <person name="Berges H."/>
            <person name="Bidwell S."/>
            <person name="Bisseling T."/>
            <person name="Choisne N."/>
            <person name="Couloux A."/>
            <person name="Denny R."/>
            <person name="Deshpande S."/>
            <person name="Dai X."/>
            <person name="Doyle J.J."/>
            <person name="Dudez A.M."/>
            <person name="Farmer A.D."/>
            <person name="Fouteau S."/>
            <person name="Franken C."/>
            <person name="Gibelin C."/>
            <person name="Gish J."/>
            <person name="Goldstein S."/>
            <person name="Gonzalez A.J."/>
            <person name="Green P.J."/>
            <person name="Hallab A."/>
            <person name="Hartog M."/>
            <person name="Hua A."/>
            <person name="Humphray S.J."/>
            <person name="Jeong D.H."/>
            <person name="Jing Y."/>
            <person name="Jocker A."/>
            <person name="Kenton S.M."/>
            <person name="Kim D.J."/>
            <person name="Klee K."/>
            <person name="Lai H."/>
            <person name="Lang C."/>
            <person name="Lin S."/>
            <person name="Macmil S.L."/>
            <person name="Magdelenat G."/>
            <person name="Matthews L."/>
            <person name="McCorrison J."/>
            <person name="Monaghan E.L."/>
            <person name="Mun J.H."/>
            <person name="Najar F.Z."/>
            <person name="Nicholson C."/>
            <person name="Noirot C."/>
            <person name="O'Bleness M."/>
            <person name="Paule C.R."/>
            <person name="Poulain J."/>
            <person name="Prion F."/>
            <person name="Qin B."/>
            <person name="Qu C."/>
            <person name="Retzel E.F."/>
            <person name="Riddle C."/>
            <person name="Sallet E."/>
            <person name="Samain S."/>
            <person name="Samson N."/>
            <person name="Sanders I."/>
            <person name="Saurat O."/>
            <person name="Scarpelli C."/>
            <person name="Schiex T."/>
            <person name="Segurens B."/>
            <person name="Severin A.J."/>
            <person name="Sherrier D.J."/>
            <person name="Shi R."/>
            <person name="Sims S."/>
            <person name="Singer S.R."/>
            <person name="Sinharoy S."/>
            <person name="Sterck L."/>
            <person name="Viollet A."/>
            <person name="Wang B.B."/>
            <person name="Wang K."/>
            <person name="Wang M."/>
            <person name="Wang X."/>
            <person name="Warfsmann J."/>
            <person name="Weissenbach J."/>
            <person name="White D.D."/>
            <person name="White J.D."/>
            <person name="Wiley G.B."/>
            <person name="Wincker P."/>
            <person name="Xing Y."/>
            <person name="Yang L."/>
            <person name="Yao Z."/>
            <person name="Ying F."/>
            <person name="Zhai J."/>
            <person name="Zhou L."/>
            <person name="Zuber A."/>
            <person name="Denarie J."/>
            <person name="Dixon R.A."/>
            <person name="May G.D."/>
            <person name="Schwartz D.C."/>
            <person name="Rogers J."/>
            <person name="Quetier F."/>
            <person name="Town C.D."/>
            <person name="Roe B.A."/>
        </authorList>
    </citation>
    <scope>NUCLEOTIDE SEQUENCE [LARGE SCALE GENOMIC DNA]</scope>
    <source>
        <strain evidence="3">A17</strain>
        <strain evidence="4 5">cv. Jemalong A17</strain>
    </source>
</reference>
<reference evidence="4" key="3">
    <citation type="submission" date="2015-04" db="UniProtKB">
        <authorList>
            <consortium name="EnsemblPlants"/>
        </authorList>
    </citation>
    <scope>IDENTIFICATION</scope>
    <source>
        <strain evidence="4">cv. Jemalong A17</strain>
    </source>
</reference>
<name>A0A072VEW9_MEDTR</name>
<keyword evidence="1" id="KW-0812">Transmembrane</keyword>
<evidence type="ECO:0000259" key="2">
    <source>
        <dbReference type="Pfam" id="PF07127"/>
    </source>
</evidence>
<feature type="domain" description="Late nodulin" evidence="2">
    <location>
        <begin position="1"/>
        <end position="56"/>
    </location>
</feature>
<keyword evidence="1" id="KW-0472">Membrane</keyword>
<keyword evidence="1" id="KW-1133">Transmembrane helix</keyword>
<dbReference type="EMBL" id="CM001217">
    <property type="protein sequence ID" value="KEH40151.1"/>
    <property type="molecule type" value="Genomic_DNA"/>
</dbReference>
<evidence type="ECO:0000313" key="4">
    <source>
        <dbReference type="EnsemblPlants" id="KEH40151"/>
    </source>
</evidence>
<feature type="transmembrane region" description="Helical" evidence="1">
    <location>
        <begin position="7"/>
        <end position="24"/>
    </location>
</feature>
<dbReference type="Proteomes" id="UP000002051">
    <property type="component" value="Unassembled WGS sequence"/>
</dbReference>
<evidence type="ECO:0000256" key="1">
    <source>
        <dbReference type="SAM" id="Phobius"/>
    </source>
</evidence>
<dbReference type="InterPro" id="IPR009810">
    <property type="entry name" value="Nodulin_late_dom"/>
</dbReference>
<dbReference type="EnsemblPlants" id="KEH40151">
    <property type="protein sequence ID" value="KEH40151"/>
    <property type="gene ID" value="MTR_1g022310"/>
</dbReference>
<dbReference type="GO" id="GO:0046872">
    <property type="term" value="F:metal ion binding"/>
    <property type="evidence" value="ECO:0007669"/>
    <property type="project" value="InterPro"/>
</dbReference>
<proteinExistence type="predicted"/>